<proteinExistence type="predicted"/>
<evidence type="ECO:0000313" key="3">
    <source>
        <dbReference type="Proteomes" id="UP000034883"/>
    </source>
</evidence>
<reference evidence="2 3" key="1">
    <citation type="submission" date="2015-03" db="EMBL/GenBank/DDBJ databases">
        <title>Genome assembly of Sandaracinus amylolyticus DSM 53668.</title>
        <authorList>
            <person name="Sharma G."/>
            <person name="Subramanian S."/>
        </authorList>
    </citation>
    <scope>NUCLEOTIDE SEQUENCE [LARGE SCALE GENOMIC DNA]</scope>
    <source>
        <strain evidence="2 3">DSM 53668</strain>
    </source>
</reference>
<protein>
    <recommendedName>
        <fullName evidence="1">ChrR-like cupin domain-containing protein</fullName>
    </recommendedName>
</protein>
<dbReference type="Proteomes" id="UP000034883">
    <property type="component" value="Chromosome"/>
</dbReference>
<dbReference type="AlphaFoldDB" id="A0A0F6SEF7"/>
<feature type="domain" description="ChrR-like cupin" evidence="1">
    <location>
        <begin position="76"/>
        <end position="154"/>
    </location>
</feature>
<dbReference type="InterPro" id="IPR014710">
    <property type="entry name" value="RmlC-like_jellyroll"/>
</dbReference>
<dbReference type="RefSeq" id="WP_053232385.1">
    <property type="nucleotide sequence ID" value="NZ_CP011125.1"/>
</dbReference>
<evidence type="ECO:0000259" key="1">
    <source>
        <dbReference type="Pfam" id="PF12973"/>
    </source>
</evidence>
<organism evidence="2 3">
    <name type="scientific">Sandaracinus amylolyticus</name>
    <dbReference type="NCBI Taxonomy" id="927083"/>
    <lineage>
        <taxon>Bacteria</taxon>
        <taxon>Pseudomonadati</taxon>
        <taxon>Myxococcota</taxon>
        <taxon>Polyangia</taxon>
        <taxon>Polyangiales</taxon>
        <taxon>Sandaracinaceae</taxon>
        <taxon>Sandaracinus</taxon>
    </lineage>
</organism>
<dbReference type="Pfam" id="PF12973">
    <property type="entry name" value="Cupin_7"/>
    <property type="match status" value="1"/>
</dbReference>
<dbReference type="InterPro" id="IPR011051">
    <property type="entry name" value="RmlC_Cupin_sf"/>
</dbReference>
<sequence length="187" mass="20064">MSDDELFDLEPDALELAASIATLRTERDPGRALRDRLLASTRTTSRFGDLEREVASLLDLDVRAAAALLLRVDQADAWTEGPAPGVRLFHVEGGPAVAGAVTGFVRVEAGREFPEHEHLGDERVLVIQGALRDSLGTVVQRGEMAPMPAGSAHRFEAIGPLPLVYLVVVRDGVRIGDDVIGPDDPRG</sequence>
<dbReference type="OrthoDB" id="2988517at2"/>
<accession>A0A0F6SEF7</accession>
<dbReference type="SUPFAM" id="SSF51182">
    <property type="entry name" value="RmlC-like cupins"/>
    <property type="match status" value="1"/>
</dbReference>
<dbReference type="STRING" id="927083.DB32_002263"/>
<name>A0A0F6SEF7_9BACT</name>
<gene>
    <name evidence="2" type="ORF">DB32_002263</name>
</gene>
<keyword evidence="3" id="KW-1185">Reference proteome</keyword>
<dbReference type="KEGG" id="samy:DB32_002263"/>
<evidence type="ECO:0000313" key="2">
    <source>
        <dbReference type="EMBL" id="AKF05114.1"/>
    </source>
</evidence>
<dbReference type="InterPro" id="IPR025979">
    <property type="entry name" value="ChrR-like_cupin_dom"/>
</dbReference>
<dbReference type="EMBL" id="CP011125">
    <property type="protein sequence ID" value="AKF05114.1"/>
    <property type="molecule type" value="Genomic_DNA"/>
</dbReference>
<dbReference type="Gene3D" id="2.60.120.10">
    <property type="entry name" value="Jelly Rolls"/>
    <property type="match status" value="1"/>
</dbReference>